<dbReference type="EMBL" id="CP029343">
    <property type="protein sequence ID" value="AWL03519.1"/>
    <property type="molecule type" value="Genomic_DNA"/>
</dbReference>
<accession>A0A2S2DEK0</accession>
<sequence length="76" mass="8262">MPSLNTLMPLMPTFFSSILSEPGVSAEVTTVDQRSAPSLRWALTRASPVAMTRPAAWADKGMAQARAAGRDFFFML</sequence>
<keyword evidence="2" id="KW-1185">Reference proteome</keyword>
<reference evidence="1 2" key="1">
    <citation type="submission" date="2018-05" db="EMBL/GenBank/DDBJ databases">
        <title>Complete genome sequence of Massilia oculi sp. nov. CCUG 43427T (=DSM 26321T), the type strain of M. oculi, and comparison with genome sequences of other Massilia strains.</title>
        <authorList>
            <person name="Zhu B."/>
        </authorList>
    </citation>
    <scope>NUCLEOTIDE SEQUENCE [LARGE SCALE GENOMIC DNA]</scope>
    <source>
        <strain evidence="1 2">CCUG 43427</strain>
    </source>
</reference>
<dbReference type="AlphaFoldDB" id="A0A2S2DEK0"/>
<dbReference type="KEGG" id="mtim:DIR46_03020"/>
<gene>
    <name evidence="1" type="ORF">DIR46_03020</name>
</gene>
<evidence type="ECO:0000313" key="1">
    <source>
        <dbReference type="EMBL" id="AWL03519.1"/>
    </source>
</evidence>
<proteinExistence type="predicted"/>
<dbReference type="RefSeq" id="WP_109343922.1">
    <property type="nucleotide sequence ID" value="NZ_CP029343.1"/>
</dbReference>
<name>A0A2S2DEK0_9BURK</name>
<organism evidence="1 2">
    <name type="scientific">Massilia oculi</name>
    <dbReference type="NCBI Taxonomy" id="945844"/>
    <lineage>
        <taxon>Bacteria</taxon>
        <taxon>Pseudomonadati</taxon>
        <taxon>Pseudomonadota</taxon>
        <taxon>Betaproteobacteria</taxon>
        <taxon>Burkholderiales</taxon>
        <taxon>Oxalobacteraceae</taxon>
        <taxon>Telluria group</taxon>
        <taxon>Massilia</taxon>
    </lineage>
</organism>
<protein>
    <submittedName>
        <fullName evidence="1">Uncharacterized protein</fullName>
    </submittedName>
</protein>
<evidence type="ECO:0000313" key="2">
    <source>
        <dbReference type="Proteomes" id="UP000245820"/>
    </source>
</evidence>
<dbReference type="Proteomes" id="UP000245820">
    <property type="component" value="Chromosome"/>
</dbReference>